<evidence type="ECO:0000313" key="2">
    <source>
        <dbReference type="EMBL" id="MCO6415448.1"/>
    </source>
</evidence>
<feature type="compositionally biased region" description="Basic and acidic residues" evidence="1">
    <location>
        <begin position="1"/>
        <end position="10"/>
    </location>
</feature>
<gene>
    <name evidence="2" type="ORF">JYK14_04550</name>
</gene>
<feature type="compositionally biased region" description="Polar residues" evidence="1">
    <location>
        <begin position="14"/>
        <end position="29"/>
    </location>
</feature>
<accession>A0ABT1D0K4</accession>
<reference evidence="2 3" key="1">
    <citation type="submission" date="2021-12" db="EMBL/GenBank/DDBJ databases">
        <title>Siccirubricoccus leaddurans sp. nov., a high concentration Zn2+ tolerance bacterium.</title>
        <authorList>
            <person name="Cao Y."/>
        </authorList>
    </citation>
    <scope>NUCLEOTIDE SEQUENCE [LARGE SCALE GENOMIC DNA]</scope>
    <source>
        <strain evidence="2 3">KC 17139</strain>
    </source>
</reference>
<proteinExistence type="predicted"/>
<evidence type="ECO:0000313" key="3">
    <source>
        <dbReference type="Proteomes" id="UP001523392"/>
    </source>
</evidence>
<feature type="region of interest" description="Disordered" evidence="1">
    <location>
        <begin position="1"/>
        <end position="70"/>
    </location>
</feature>
<dbReference type="RefSeq" id="WP_252952047.1">
    <property type="nucleotide sequence ID" value="NZ_JAFIRR010000025.1"/>
</dbReference>
<organism evidence="2 3">
    <name type="scientific">Siccirubricoccus soli</name>
    <dbReference type="NCBI Taxonomy" id="2899147"/>
    <lineage>
        <taxon>Bacteria</taxon>
        <taxon>Pseudomonadati</taxon>
        <taxon>Pseudomonadota</taxon>
        <taxon>Alphaproteobacteria</taxon>
        <taxon>Acetobacterales</taxon>
        <taxon>Roseomonadaceae</taxon>
        <taxon>Siccirubricoccus</taxon>
    </lineage>
</organism>
<feature type="compositionally biased region" description="Basic and acidic residues" evidence="1">
    <location>
        <begin position="33"/>
        <end position="70"/>
    </location>
</feature>
<dbReference type="Proteomes" id="UP001523392">
    <property type="component" value="Unassembled WGS sequence"/>
</dbReference>
<protein>
    <submittedName>
        <fullName evidence="2">Uncharacterized protein</fullName>
    </submittedName>
</protein>
<keyword evidence="3" id="KW-1185">Reference proteome</keyword>
<dbReference type="EMBL" id="JAFIRR010000025">
    <property type="protein sequence ID" value="MCO6415448.1"/>
    <property type="molecule type" value="Genomic_DNA"/>
</dbReference>
<evidence type="ECO:0000256" key="1">
    <source>
        <dbReference type="SAM" id="MobiDB-lite"/>
    </source>
</evidence>
<sequence length="70" mass="7569">MAETKNEGEGSRSAAKQYNDSTKAFTQSGKVPKAAEDAKRAVESPEAADLKRAEAEGKRHSHGEDPQVKR</sequence>
<comment type="caution">
    <text evidence="2">The sequence shown here is derived from an EMBL/GenBank/DDBJ whole genome shotgun (WGS) entry which is preliminary data.</text>
</comment>
<name>A0ABT1D0K4_9PROT</name>